<feature type="compositionally biased region" description="Basic and acidic residues" evidence="1">
    <location>
        <begin position="1"/>
        <end position="11"/>
    </location>
</feature>
<dbReference type="Pfam" id="PF18029">
    <property type="entry name" value="Glyoxalase_6"/>
    <property type="match status" value="1"/>
</dbReference>
<feature type="region of interest" description="Disordered" evidence="1">
    <location>
        <begin position="155"/>
        <end position="194"/>
    </location>
</feature>
<feature type="region of interest" description="Disordered" evidence="1">
    <location>
        <begin position="1"/>
        <end position="44"/>
    </location>
</feature>
<name>A0A918U3Q9_9ACTN</name>
<dbReference type="Gene3D" id="3.10.180.10">
    <property type="entry name" value="2,3-Dihydroxybiphenyl 1,2-Dioxygenase, domain 1"/>
    <property type="match status" value="1"/>
</dbReference>
<evidence type="ECO:0000313" key="3">
    <source>
        <dbReference type="EMBL" id="GGX87851.1"/>
    </source>
</evidence>
<proteinExistence type="predicted"/>
<protein>
    <recommendedName>
        <fullName evidence="2">VOC domain-containing protein</fullName>
    </recommendedName>
</protein>
<keyword evidence="4" id="KW-1185">Reference proteome</keyword>
<dbReference type="PANTHER" id="PTHR35908">
    <property type="entry name" value="HYPOTHETICAL FUSION PROTEIN"/>
    <property type="match status" value="1"/>
</dbReference>
<dbReference type="InterPro" id="IPR029068">
    <property type="entry name" value="Glyas_Bleomycin-R_OHBP_Dase"/>
</dbReference>
<dbReference type="Proteomes" id="UP000619244">
    <property type="component" value="Unassembled WGS sequence"/>
</dbReference>
<reference evidence="3" key="1">
    <citation type="journal article" date="2014" name="Int. J. Syst. Evol. Microbiol.">
        <title>Complete genome sequence of Corynebacterium casei LMG S-19264T (=DSM 44701T), isolated from a smear-ripened cheese.</title>
        <authorList>
            <consortium name="US DOE Joint Genome Institute (JGI-PGF)"/>
            <person name="Walter F."/>
            <person name="Albersmeier A."/>
            <person name="Kalinowski J."/>
            <person name="Ruckert C."/>
        </authorList>
    </citation>
    <scope>NUCLEOTIDE SEQUENCE</scope>
    <source>
        <strain evidence="3">JCM 4790</strain>
    </source>
</reference>
<accession>A0A918U3Q9</accession>
<dbReference type="EMBL" id="BMVU01000025">
    <property type="protein sequence ID" value="GGX87851.1"/>
    <property type="molecule type" value="Genomic_DNA"/>
</dbReference>
<evidence type="ECO:0000313" key="4">
    <source>
        <dbReference type="Proteomes" id="UP000619244"/>
    </source>
</evidence>
<evidence type="ECO:0000256" key="1">
    <source>
        <dbReference type="SAM" id="MobiDB-lite"/>
    </source>
</evidence>
<sequence length="194" mass="20908">MPPGRGADRPRGVRRRGARLSEKGGAGPRRGGGADCPARRGVSDDAGAAARPLARMSHLPDGGDMALFVAGLVVLDCSEPEKLSEFYRELLEGEVTDATANRVEIKGADGMRMAFRRDVNATPPSWPRPENSLQAHLDFYVDDLDAAERRVVDLGGRPLDTKDATGPFEERSYSDPAGHSFTLRRSRAVAPKQG</sequence>
<dbReference type="InterPro" id="IPR037523">
    <property type="entry name" value="VOC_core"/>
</dbReference>
<dbReference type="SUPFAM" id="SSF54593">
    <property type="entry name" value="Glyoxalase/Bleomycin resistance protein/Dihydroxybiphenyl dioxygenase"/>
    <property type="match status" value="1"/>
</dbReference>
<gene>
    <name evidence="3" type="ORF">GCM10010358_47370</name>
</gene>
<dbReference type="CDD" id="cd06587">
    <property type="entry name" value="VOC"/>
    <property type="match status" value="1"/>
</dbReference>
<dbReference type="InterPro" id="IPR041581">
    <property type="entry name" value="Glyoxalase_6"/>
</dbReference>
<comment type="caution">
    <text evidence="3">The sequence shown here is derived from an EMBL/GenBank/DDBJ whole genome shotgun (WGS) entry which is preliminary data.</text>
</comment>
<dbReference type="PROSITE" id="PS51819">
    <property type="entry name" value="VOC"/>
    <property type="match status" value="1"/>
</dbReference>
<dbReference type="PANTHER" id="PTHR35908:SF1">
    <property type="entry name" value="CONSERVED PROTEIN"/>
    <property type="match status" value="1"/>
</dbReference>
<organism evidence="3 4">
    <name type="scientific">Streptomyces minutiscleroticus</name>
    <dbReference type="NCBI Taxonomy" id="68238"/>
    <lineage>
        <taxon>Bacteria</taxon>
        <taxon>Bacillati</taxon>
        <taxon>Actinomycetota</taxon>
        <taxon>Actinomycetes</taxon>
        <taxon>Kitasatosporales</taxon>
        <taxon>Streptomycetaceae</taxon>
        <taxon>Streptomyces</taxon>
    </lineage>
</organism>
<evidence type="ECO:0000259" key="2">
    <source>
        <dbReference type="PROSITE" id="PS51819"/>
    </source>
</evidence>
<feature type="compositionally biased region" description="Gly residues" evidence="1">
    <location>
        <begin position="24"/>
        <end position="34"/>
    </location>
</feature>
<reference evidence="3" key="2">
    <citation type="submission" date="2020-09" db="EMBL/GenBank/DDBJ databases">
        <authorList>
            <person name="Sun Q."/>
            <person name="Ohkuma M."/>
        </authorList>
    </citation>
    <scope>NUCLEOTIDE SEQUENCE</scope>
    <source>
        <strain evidence="3">JCM 4790</strain>
    </source>
</reference>
<feature type="domain" description="VOC" evidence="2">
    <location>
        <begin position="69"/>
        <end position="186"/>
    </location>
</feature>
<feature type="compositionally biased region" description="Basic and acidic residues" evidence="1">
    <location>
        <begin position="159"/>
        <end position="173"/>
    </location>
</feature>
<dbReference type="AlphaFoldDB" id="A0A918U3Q9"/>